<feature type="domain" description="SAM-dependent MTase RsmB/NOP-type" evidence="15">
    <location>
        <begin position="237"/>
        <end position="519"/>
    </location>
</feature>
<feature type="binding site" evidence="13">
    <location>
        <position position="351"/>
    </location>
    <ligand>
        <name>S-adenosyl-L-methionine</name>
        <dbReference type="ChEBI" id="CHEBI:59789"/>
    </ligand>
</feature>
<evidence type="ECO:0000256" key="6">
    <source>
        <dbReference type="ARBA" id="ARBA00022603"/>
    </source>
</evidence>
<evidence type="ECO:0000256" key="10">
    <source>
        <dbReference type="ARBA" id="ARBA00030399"/>
    </source>
</evidence>
<dbReference type="eggNOG" id="COG0144">
    <property type="taxonomic scope" value="Bacteria"/>
</dbReference>
<dbReference type="Pfam" id="PF01189">
    <property type="entry name" value="Methyltr_RsmB-F"/>
    <property type="match status" value="1"/>
</dbReference>
<reference evidence="16 17" key="1">
    <citation type="submission" date="2010-07" db="EMBL/GenBank/DDBJ databases">
        <title>The draft genome of Paenibacillus curdlanolyticus YK9.</title>
        <authorList>
            <consortium name="US DOE Joint Genome Institute (JGI-PGF)"/>
            <person name="Lucas S."/>
            <person name="Copeland A."/>
            <person name="Lapidus A."/>
            <person name="Cheng J.-F."/>
            <person name="Bruce D."/>
            <person name="Goodwin L."/>
            <person name="Pitluck S."/>
            <person name="Land M.L."/>
            <person name="Hauser L."/>
            <person name="Chang Y.-J."/>
            <person name="Jeffries C."/>
            <person name="Anderson I.J."/>
            <person name="Johnson E."/>
            <person name="Loganathan U."/>
            <person name="Mulhopadhyay B."/>
            <person name="Kyrpides N."/>
            <person name="Woyke T.J."/>
        </authorList>
    </citation>
    <scope>NUCLEOTIDE SEQUENCE [LARGE SCALE GENOMIC DNA]</scope>
    <source>
        <strain evidence="16 17">YK9</strain>
    </source>
</reference>
<keyword evidence="4" id="KW-0963">Cytoplasm</keyword>
<dbReference type="EMBL" id="AEDD01000001">
    <property type="protein sequence ID" value="EFM12954.1"/>
    <property type="molecule type" value="Genomic_DNA"/>
</dbReference>
<dbReference type="eggNOG" id="COG0781">
    <property type="taxonomic scope" value="Bacteria"/>
</dbReference>
<dbReference type="FunFam" id="3.40.50.150:FF:000257">
    <property type="entry name" value="16S rRNA methyltransferase"/>
    <property type="match status" value="1"/>
</dbReference>
<dbReference type="Pfam" id="PF22458">
    <property type="entry name" value="RsmF-B_ferredox"/>
    <property type="match status" value="1"/>
</dbReference>
<organism evidence="16 17">
    <name type="scientific">Paenibacillus curdlanolyticus YK9</name>
    <dbReference type="NCBI Taxonomy" id="717606"/>
    <lineage>
        <taxon>Bacteria</taxon>
        <taxon>Bacillati</taxon>
        <taxon>Bacillota</taxon>
        <taxon>Bacilli</taxon>
        <taxon>Bacillales</taxon>
        <taxon>Paenibacillaceae</taxon>
        <taxon>Paenibacillus</taxon>
    </lineage>
</organism>
<evidence type="ECO:0000313" key="17">
    <source>
        <dbReference type="Proteomes" id="UP000005387"/>
    </source>
</evidence>
<dbReference type="PANTHER" id="PTHR22807">
    <property type="entry name" value="NOP2 YEAST -RELATED NOL1/NOP2/FMU SUN DOMAIN-CONTAINING"/>
    <property type="match status" value="1"/>
</dbReference>
<keyword evidence="8 13" id="KW-0949">S-adenosyl-L-methionine</keyword>
<dbReference type="AlphaFoldDB" id="E0I3U0"/>
<dbReference type="Gene3D" id="1.10.940.10">
    <property type="entry name" value="NusB-like"/>
    <property type="match status" value="1"/>
</dbReference>
<keyword evidence="6 13" id="KW-0489">Methyltransferase</keyword>
<dbReference type="STRING" id="717606.PaecuDRAFT_0465"/>
<feature type="active site" description="Nucleophile" evidence="13">
    <location>
        <position position="450"/>
    </location>
</feature>
<keyword evidence="17" id="KW-1185">Reference proteome</keyword>
<feature type="compositionally biased region" description="Low complexity" evidence="14">
    <location>
        <begin position="42"/>
        <end position="58"/>
    </location>
</feature>
<dbReference type="PRINTS" id="PR02008">
    <property type="entry name" value="RCMTFAMILY"/>
</dbReference>
<dbReference type="PROSITE" id="PS51686">
    <property type="entry name" value="SAM_MT_RSMB_NOP"/>
    <property type="match status" value="1"/>
</dbReference>
<protein>
    <recommendedName>
        <fullName evidence="3">16S rRNA (cytosine(967)-C(5))-methyltransferase</fullName>
        <ecNumber evidence="3">2.1.1.176</ecNumber>
    </recommendedName>
    <alternativeName>
        <fullName evidence="10">16S rRNA m5C967 methyltransferase</fullName>
    </alternativeName>
    <alternativeName>
        <fullName evidence="11">rRNA (cytosine-C(5)-)-methyltransferase RsmB</fullName>
    </alternativeName>
</protein>
<name>E0I3U0_9BACL</name>
<dbReference type="PANTHER" id="PTHR22807:SF53">
    <property type="entry name" value="RIBOSOMAL RNA SMALL SUBUNIT METHYLTRANSFERASE B-RELATED"/>
    <property type="match status" value="1"/>
</dbReference>
<evidence type="ECO:0000259" key="15">
    <source>
        <dbReference type="PROSITE" id="PS51686"/>
    </source>
</evidence>
<evidence type="ECO:0000256" key="7">
    <source>
        <dbReference type="ARBA" id="ARBA00022679"/>
    </source>
</evidence>
<dbReference type="InterPro" id="IPR029063">
    <property type="entry name" value="SAM-dependent_MTases_sf"/>
</dbReference>
<evidence type="ECO:0000256" key="5">
    <source>
        <dbReference type="ARBA" id="ARBA00022552"/>
    </source>
</evidence>
<dbReference type="OrthoDB" id="9810297at2"/>
<feature type="binding site" evidence="13">
    <location>
        <position position="378"/>
    </location>
    <ligand>
        <name>S-adenosyl-L-methionine</name>
        <dbReference type="ChEBI" id="CHEBI:59789"/>
    </ligand>
</feature>
<dbReference type="InterPro" id="IPR006027">
    <property type="entry name" value="NusB_RsmB_TIM44"/>
</dbReference>
<dbReference type="SUPFAM" id="SSF48013">
    <property type="entry name" value="NusB-like"/>
    <property type="match status" value="1"/>
</dbReference>
<feature type="binding site" evidence="13">
    <location>
        <position position="397"/>
    </location>
    <ligand>
        <name>S-adenosyl-L-methionine</name>
        <dbReference type="ChEBI" id="CHEBI:59789"/>
    </ligand>
</feature>
<dbReference type="InterPro" id="IPR001678">
    <property type="entry name" value="MeTrfase_RsmB-F_NOP2_dom"/>
</dbReference>
<evidence type="ECO:0000256" key="4">
    <source>
        <dbReference type="ARBA" id="ARBA00022490"/>
    </source>
</evidence>
<accession>E0I3U0</accession>
<dbReference type="InterPro" id="IPR049560">
    <property type="entry name" value="MeTrfase_RsmB-F_NOP2_cat"/>
</dbReference>
<dbReference type="InterPro" id="IPR023267">
    <property type="entry name" value="RCMT"/>
</dbReference>
<comment type="function">
    <text evidence="1">Specifically methylates the cytosine at position 967 (m5C967) of 16S rRNA.</text>
</comment>
<dbReference type="Pfam" id="PF01029">
    <property type="entry name" value="NusB"/>
    <property type="match status" value="1"/>
</dbReference>
<feature type="region of interest" description="Disordered" evidence="14">
    <location>
        <begin position="1"/>
        <end position="64"/>
    </location>
</feature>
<dbReference type="GO" id="GO:0006355">
    <property type="term" value="P:regulation of DNA-templated transcription"/>
    <property type="evidence" value="ECO:0007669"/>
    <property type="project" value="InterPro"/>
</dbReference>
<evidence type="ECO:0000256" key="3">
    <source>
        <dbReference type="ARBA" id="ARBA00012140"/>
    </source>
</evidence>
<feature type="compositionally biased region" description="Polar residues" evidence="14">
    <location>
        <begin position="1"/>
        <end position="12"/>
    </location>
</feature>
<comment type="subcellular location">
    <subcellularLocation>
        <location evidence="2">Cytoplasm</location>
    </subcellularLocation>
</comment>
<evidence type="ECO:0000256" key="13">
    <source>
        <dbReference type="PROSITE-ProRule" id="PRU01023"/>
    </source>
</evidence>
<keyword evidence="9 13" id="KW-0694">RNA-binding</keyword>
<evidence type="ECO:0000256" key="11">
    <source>
        <dbReference type="ARBA" id="ARBA00031088"/>
    </source>
</evidence>
<evidence type="ECO:0000313" key="16">
    <source>
        <dbReference type="EMBL" id="EFM12954.1"/>
    </source>
</evidence>
<dbReference type="CDD" id="cd02440">
    <property type="entry name" value="AdoMet_MTases"/>
    <property type="match status" value="1"/>
</dbReference>
<keyword evidence="7 13" id="KW-0808">Transferase</keyword>
<dbReference type="GO" id="GO:0005737">
    <property type="term" value="C:cytoplasm"/>
    <property type="evidence" value="ECO:0007669"/>
    <property type="project" value="UniProtKB-SubCell"/>
</dbReference>
<evidence type="ECO:0000256" key="8">
    <source>
        <dbReference type="ARBA" id="ARBA00022691"/>
    </source>
</evidence>
<dbReference type="SUPFAM" id="SSF53335">
    <property type="entry name" value="S-adenosyl-L-methionine-dependent methyltransferases"/>
    <property type="match status" value="1"/>
</dbReference>
<dbReference type="InterPro" id="IPR054728">
    <property type="entry name" value="RsmB-like_ferredoxin"/>
</dbReference>
<dbReference type="NCBIfam" id="NF011494">
    <property type="entry name" value="PRK14902.1"/>
    <property type="match status" value="1"/>
</dbReference>
<proteinExistence type="inferred from homology"/>
<dbReference type="Gene3D" id="3.40.50.150">
    <property type="entry name" value="Vaccinia Virus protein VP39"/>
    <property type="match status" value="1"/>
</dbReference>
<dbReference type="GO" id="GO:0008649">
    <property type="term" value="F:rRNA methyltransferase activity"/>
    <property type="evidence" value="ECO:0007669"/>
    <property type="project" value="InterPro"/>
</dbReference>
<dbReference type="FunFam" id="1.10.940.10:FF:000006">
    <property type="entry name" value="16S rRNA (Cytosine(967)-C(5))-methyltransferase RsmB"/>
    <property type="match status" value="1"/>
</dbReference>
<evidence type="ECO:0000256" key="9">
    <source>
        <dbReference type="ARBA" id="ARBA00022884"/>
    </source>
</evidence>
<evidence type="ECO:0000256" key="14">
    <source>
        <dbReference type="SAM" id="MobiDB-lite"/>
    </source>
</evidence>
<sequence>MSGPTEGNNGSALRNKAKRQGEQPRQQNASPAGTKKRAGHTAQSAGAKKAGGAQSAAAPRVQRPATAREVALEALVKIEREEAFSNLVLNSALQHAELSRADAGLATELVYGTLQRRLSLDHALSALAAKGLGKLEPWVLQLLRLSAYQLLFLDRIPAHAAVNEAVAIAKRRGHSGISGMVNGMLRNLLRRRDELAPEAAAESAARPALRIALRHSYPEWLVARWIAAYGEAAAEQICAAGNAPPHASIRVNRLRATREEAIAILAESGIEAAKSAVSPAGVVAQRGGSLADTIGFRDGRWTIQDESSMLVAQAARPAAGMTVLDCCAAPGGKTTHLAELMGNEGRVIANDVHPHKQALIEQQAERLGLTCVEAVTGDAAELGERYSSESFDLVLLDAPCSGLGVIARKPEIKWTKSEGDIREIAAIQKKLINGVAGLVKPDGRLVYSTCTIDRDENDRQISQFLKDHPEYTLDAEWPAELLESLRSAGAVQGEFTGALQLLPNHFGSDGFYIATLRKRTV</sequence>
<dbReference type="Gene3D" id="3.30.70.1170">
    <property type="entry name" value="Sun protein, domain 3"/>
    <property type="match status" value="1"/>
</dbReference>
<dbReference type="InterPro" id="IPR004573">
    <property type="entry name" value="rRNA_ssu_MeTfrase_B"/>
</dbReference>
<dbReference type="InterPro" id="IPR035926">
    <property type="entry name" value="NusB-like_sf"/>
</dbReference>
<evidence type="ECO:0000256" key="2">
    <source>
        <dbReference type="ARBA" id="ARBA00004496"/>
    </source>
</evidence>
<dbReference type="Proteomes" id="UP000005387">
    <property type="component" value="Unassembled WGS sequence"/>
</dbReference>
<dbReference type="NCBIfam" id="TIGR00563">
    <property type="entry name" value="rsmB"/>
    <property type="match status" value="1"/>
</dbReference>
<dbReference type="GO" id="GO:0003723">
    <property type="term" value="F:RNA binding"/>
    <property type="evidence" value="ECO:0007669"/>
    <property type="project" value="UniProtKB-UniRule"/>
</dbReference>
<gene>
    <name evidence="16" type="ORF">PaecuDRAFT_0465</name>
</gene>
<comment type="catalytic activity">
    <reaction evidence="12">
        <text>cytidine(967) in 16S rRNA + S-adenosyl-L-methionine = 5-methylcytidine(967) in 16S rRNA + S-adenosyl-L-homocysteine + H(+)</text>
        <dbReference type="Rhea" id="RHEA:42748"/>
        <dbReference type="Rhea" id="RHEA-COMP:10219"/>
        <dbReference type="Rhea" id="RHEA-COMP:10220"/>
        <dbReference type="ChEBI" id="CHEBI:15378"/>
        <dbReference type="ChEBI" id="CHEBI:57856"/>
        <dbReference type="ChEBI" id="CHEBI:59789"/>
        <dbReference type="ChEBI" id="CHEBI:74483"/>
        <dbReference type="ChEBI" id="CHEBI:82748"/>
        <dbReference type="EC" id="2.1.1.176"/>
    </reaction>
</comment>
<dbReference type="EC" id="2.1.1.176" evidence="3"/>
<evidence type="ECO:0000256" key="1">
    <source>
        <dbReference type="ARBA" id="ARBA00002724"/>
    </source>
</evidence>
<dbReference type="RefSeq" id="WP_006036482.1">
    <property type="nucleotide sequence ID" value="NZ_AEDD01000001.1"/>
</dbReference>
<evidence type="ECO:0000256" key="12">
    <source>
        <dbReference type="ARBA" id="ARBA00047283"/>
    </source>
</evidence>
<keyword evidence="5" id="KW-0698">rRNA processing</keyword>
<feature type="binding site" evidence="13">
    <location>
        <begin position="327"/>
        <end position="333"/>
    </location>
    <ligand>
        <name>S-adenosyl-L-methionine</name>
        <dbReference type="ChEBI" id="CHEBI:59789"/>
    </ligand>
</feature>
<comment type="similarity">
    <text evidence="13">Belongs to the class I-like SAM-binding methyltransferase superfamily. RsmB/NOP family.</text>
</comment>